<dbReference type="SMART" id="SM00252">
    <property type="entry name" value="SH2"/>
    <property type="match status" value="1"/>
</dbReference>
<dbReference type="PANTHER" id="PTHR46559:SF3">
    <property type="entry name" value="TYROSINE-PROTEIN PHOSPHATASE NON-RECEPTOR TYPE"/>
    <property type="match status" value="1"/>
</dbReference>
<dbReference type="AlphaFoldDB" id="A0A3P6QA75"/>
<evidence type="ECO:0000256" key="8">
    <source>
        <dbReference type="ARBA" id="ARBA00051722"/>
    </source>
</evidence>
<evidence type="ECO:0000256" key="9">
    <source>
        <dbReference type="PROSITE-ProRule" id="PRU00191"/>
    </source>
</evidence>
<keyword evidence="3" id="KW-0963">Cytoplasm</keyword>
<dbReference type="InterPro" id="IPR000980">
    <property type="entry name" value="SH2"/>
</dbReference>
<dbReference type="GO" id="GO:0030971">
    <property type="term" value="F:receptor tyrosine kinase binding"/>
    <property type="evidence" value="ECO:0007669"/>
    <property type="project" value="TreeGrafter"/>
</dbReference>
<dbReference type="EMBL" id="UYRU01012786">
    <property type="protein sequence ID" value="VDK48436.1"/>
    <property type="molecule type" value="Genomic_DNA"/>
</dbReference>
<keyword evidence="4" id="KW-0677">Repeat</keyword>
<dbReference type="PRINTS" id="PR00401">
    <property type="entry name" value="SH2DOMAIN"/>
</dbReference>
<evidence type="ECO:0000256" key="5">
    <source>
        <dbReference type="ARBA" id="ARBA00022801"/>
    </source>
</evidence>
<keyword evidence="5" id="KW-0378">Hydrolase</keyword>
<reference evidence="11 12" key="1">
    <citation type="submission" date="2018-11" db="EMBL/GenBank/DDBJ databases">
        <authorList>
            <consortium name="Pathogen Informatics"/>
        </authorList>
    </citation>
    <scope>NUCLEOTIDE SEQUENCE [LARGE SCALE GENOMIC DNA]</scope>
</reference>
<evidence type="ECO:0000256" key="2">
    <source>
        <dbReference type="ARBA" id="ARBA00013064"/>
    </source>
</evidence>
<name>A0A3P6QA75_DIBLA</name>
<evidence type="ECO:0000313" key="12">
    <source>
        <dbReference type="Proteomes" id="UP000281553"/>
    </source>
</evidence>
<keyword evidence="6" id="KW-0904">Protein phosphatase</keyword>
<dbReference type="GO" id="GO:0050839">
    <property type="term" value="F:cell adhesion molecule binding"/>
    <property type="evidence" value="ECO:0007669"/>
    <property type="project" value="TreeGrafter"/>
</dbReference>
<dbReference type="Proteomes" id="UP000281553">
    <property type="component" value="Unassembled WGS sequence"/>
</dbReference>
<sequence>MDRGVPGSFLVRPSQNNPGNFTLSVRREDCVTHIRIQNTGDFLDLYGGETFATLSELIDYYQENHGQLKEKNGSIIELRYPLFSQDPIAER</sequence>
<proteinExistence type="predicted"/>
<keyword evidence="7 9" id="KW-0727">SH2 domain</keyword>
<dbReference type="InterPro" id="IPR036860">
    <property type="entry name" value="SH2_dom_sf"/>
</dbReference>
<feature type="domain" description="SH2" evidence="10">
    <location>
        <begin position="1"/>
        <end position="82"/>
    </location>
</feature>
<dbReference type="GO" id="GO:0070374">
    <property type="term" value="P:positive regulation of ERK1 and ERK2 cascade"/>
    <property type="evidence" value="ECO:0007669"/>
    <property type="project" value="TreeGrafter"/>
</dbReference>
<dbReference type="OrthoDB" id="8815311at2759"/>
<dbReference type="SUPFAM" id="SSF55550">
    <property type="entry name" value="SH2 domain"/>
    <property type="match status" value="1"/>
</dbReference>
<dbReference type="FunFam" id="3.30.505.10:FF:000018">
    <property type="entry name" value="Tyrosine-protein phosphatase non-receptor type"/>
    <property type="match status" value="1"/>
</dbReference>
<dbReference type="PROSITE" id="PS50001">
    <property type="entry name" value="SH2"/>
    <property type="match status" value="1"/>
</dbReference>
<evidence type="ECO:0000256" key="6">
    <source>
        <dbReference type="ARBA" id="ARBA00022912"/>
    </source>
</evidence>
<dbReference type="Gene3D" id="3.30.505.10">
    <property type="entry name" value="SH2 domain"/>
    <property type="match status" value="1"/>
</dbReference>
<protein>
    <recommendedName>
        <fullName evidence="2">protein-tyrosine-phosphatase</fullName>
        <ecNumber evidence="2">3.1.3.48</ecNumber>
    </recommendedName>
</protein>
<evidence type="ECO:0000256" key="4">
    <source>
        <dbReference type="ARBA" id="ARBA00022737"/>
    </source>
</evidence>
<comment type="catalytic activity">
    <reaction evidence="8">
        <text>O-phospho-L-tyrosyl-[protein] + H2O = L-tyrosyl-[protein] + phosphate</text>
        <dbReference type="Rhea" id="RHEA:10684"/>
        <dbReference type="Rhea" id="RHEA-COMP:10136"/>
        <dbReference type="Rhea" id="RHEA-COMP:20101"/>
        <dbReference type="ChEBI" id="CHEBI:15377"/>
        <dbReference type="ChEBI" id="CHEBI:43474"/>
        <dbReference type="ChEBI" id="CHEBI:46858"/>
        <dbReference type="ChEBI" id="CHEBI:61978"/>
        <dbReference type="EC" id="3.1.3.48"/>
    </reaction>
</comment>
<dbReference type="EC" id="3.1.3.48" evidence="2"/>
<evidence type="ECO:0000256" key="3">
    <source>
        <dbReference type="ARBA" id="ARBA00022490"/>
    </source>
</evidence>
<organism evidence="11 12">
    <name type="scientific">Dibothriocephalus latus</name>
    <name type="common">Fish tapeworm</name>
    <name type="synonym">Diphyllobothrium latum</name>
    <dbReference type="NCBI Taxonomy" id="60516"/>
    <lineage>
        <taxon>Eukaryota</taxon>
        <taxon>Metazoa</taxon>
        <taxon>Spiralia</taxon>
        <taxon>Lophotrochozoa</taxon>
        <taxon>Platyhelminthes</taxon>
        <taxon>Cestoda</taxon>
        <taxon>Eucestoda</taxon>
        <taxon>Diphyllobothriidea</taxon>
        <taxon>Diphyllobothriidae</taxon>
        <taxon>Dibothriocephalus</taxon>
    </lineage>
</organism>
<dbReference type="GO" id="GO:0005737">
    <property type="term" value="C:cytoplasm"/>
    <property type="evidence" value="ECO:0007669"/>
    <property type="project" value="UniProtKB-SubCell"/>
</dbReference>
<evidence type="ECO:0000256" key="1">
    <source>
        <dbReference type="ARBA" id="ARBA00004496"/>
    </source>
</evidence>
<comment type="subcellular location">
    <subcellularLocation>
        <location evidence="1">Cytoplasm</location>
    </subcellularLocation>
</comment>
<evidence type="ECO:0000313" key="11">
    <source>
        <dbReference type="EMBL" id="VDK48436.1"/>
    </source>
</evidence>
<dbReference type="CDD" id="cd10340">
    <property type="entry name" value="SH2_N-SH2_SHP_like"/>
    <property type="match status" value="1"/>
</dbReference>
<evidence type="ECO:0000256" key="7">
    <source>
        <dbReference type="ARBA" id="ARBA00022999"/>
    </source>
</evidence>
<keyword evidence="12" id="KW-1185">Reference proteome</keyword>
<dbReference type="GO" id="GO:0004726">
    <property type="term" value="F:non-membrane spanning protein tyrosine phosphatase activity"/>
    <property type="evidence" value="ECO:0007669"/>
    <property type="project" value="TreeGrafter"/>
</dbReference>
<dbReference type="PANTHER" id="PTHR46559">
    <property type="entry name" value="TYROSINE-PROTEIN PHOSPHATASE NON-RECEPTOR TYPE 11"/>
    <property type="match status" value="1"/>
</dbReference>
<gene>
    <name evidence="11" type="ORF">DILT_LOCUS1655</name>
</gene>
<dbReference type="Pfam" id="PF00017">
    <property type="entry name" value="SH2"/>
    <property type="match status" value="1"/>
</dbReference>
<accession>A0A3P6QA75</accession>
<evidence type="ECO:0000259" key="10">
    <source>
        <dbReference type="PROSITE" id="PS50001"/>
    </source>
</evidence>